<dbReference type="OrthoDB" id="10377404at2759"/>
<name>A0A1J8QER2_9AGAM</name>
<dbReference type="Proteomes" id="UP000183567">
    <property type="component" value="Unassembled WGS sequence"/>
</dbReference>
<keyword evidence="3" id="KW-1185">Reference proteome</keyword>
<accession>A0A1J8QER2</accession>
<dbReference type="AlphaFoldDB" id="A0A1J8QER2"/>
<protein>
    <submittedName>
        <fullName evidence="2">Uncharacterized protein</fullName>
    </submittedName>
</protein>
<feature type="compositionally biased region" description="Polar residues" evidence="1">
    <location>
        <begin position="60"/>
        <end position="71"/>
    </location>
</feature>
<feature type="region of interest" description="Disordered" evidence="1">
    <location>
        <begin position="37"/>
        <end position="74"/>
    </location>
</feature>
<sequence>MDQHGDPRAPSGKQSRLCPATLLANAVEIAESLTAPKSHKKWGRSRLRQHSADSPRETTAKSSPSSAQSPRAYTRRCFTRPLSISGPMPSHHGVLALICHLRAQAGAAYG</sequence>
<feature type="compositionally biased region" description="Basic residues" evidence="1">
    <location>
        <begin position="37"/>
        <end position="49"/>
    </location>
</feature>
<evidence type="ECO:0000313" key="2">
    <source>
        <dbReference type="EMBL" id="OJA12089.1"/>
    </source>
</evidence>
<organism evidence="2 3">
    <name type="scientific">Rhizopogon vesiculosus</name>
    <dbReference type="NCBI Taxonomy" id="180088"/>
    <lineage>
        <taxon>Eukaryota</taxon>
        <taxon>Fungi</taxon>
        <taxon>Dikarya</taxon>
        <taxon>Basidiomycota</taxon>
        <taxon>Agaricomycotina</taxon>
        <taxon>Agaricomycetes</taxon>
        <taxon>Agaricomycetidae</taxon>
        <taxon>Boletales</taxon>
        <taxon>Suillineae</taxon>
        <taxon>Rhizopogonaceae</taxon>
        <taxon>Rhizopogon</taxon>
    </lineage>
</organism>
<gene>
    <name evidence="2" type="ORF">AZE42_02169</name>
</gene>
<comment type="caution">
    <text evidence="2">The sequence shown here is derived from an EMBL/GenBank/DDBJ whole genome shotgun (WGS) entry which is preliminary data.</text>
</comment>
<reference evidence="2 3" key="1">
    <citation type="submission" date="2016-03" db="EMBL/GenBank/DDBJ databases">
        <title>Comparative genomics of the ectomycorrhizal sister species Rhizopogon vinicolor and Rhizopogon vesiculosus (Basidiomycota: Boletales) reveals a divergence of the mating type B locus.</title>
        <authorList>
            <person name="Mujic A.B."/>
            <person name="Kuo A."/>
            <person name="Tritt A."/>
            <person name="Lipzen A."/>
            <person name="Chen C."/>
            <person name="Johnson J."/>
            <person name="Sharma A."/>
            <person name="Barry K."/>
            <person name="Grigoriev I.V."/>
            <person name="Spatafora J.W."/>
        </authorList>
    </citation>
    <scope>NUCLEOTIDE SEQUENCE [LARGE SCALE GENOMIC DNA]</scope>
    <source>
        <strain evidence="2 3">AM-OR11-056</strain>
    </source>
</reference>
<dbReference type="EMBL" id="LVVM01004821">
    <property type="protein sequence ID" value="OJA12089.1"/>
    <property type="molecule type" value="Genomic_DNA"/>
</dbReference>
<evidence type="ECO:0000256" key="1">
    <source>
        <dbReference type="SAM" id="MobiDB-lite"/>
    </source>
</evidence>
<proteinExistence type="predicted"/>
<evidence type="ECO:0000313" key="3">
    <source>
        <dbReference type="Proteomes" id="UP000183567"/>
    </source>
</evidence>
<feature type="compositionally biased region" description="Basic and acidic residues" evidence="1">
    <location>
        <begin position="50"/>
        <end position="59"/>
    </location>
</feature>